<proteinExistence type="predicted"/>
<accession>A0A5J4ST73</accession>
<sequence>MQAFCLQSGRFVMYFLLFYLEGEGVNFKLCPKSGFTLNEYRHSLIIHNHLAGTGFLYFFLFLCD</sequence>
<dbReference type="EMBL" id="SNRY01000064">
    <property type="protein sequence ID" value="KAA6348611.1"/>
    <property type="molecule type" value="Genomic_DNA"/>
</dbReference>
<evidence type="ECO:0000313" key="1">
    <source>
        <dbReference type="EMBL" id="KAA6348611.1"/>
    </source>
</evidence>
<organism evidence="1">
    <name type="scientific">termite gut metagenome</name>
    <dbReference type="NCBI Taxonomy" id="433724"/>
    <lineage>
        <taxon>unclassified sequences</taxon>
        <taxon>metagenomes</taxon>
        <taxon>organismal metagenomes</taxon>
    </lineage>
</organism>
<comment type="caution">
    <text evidence="1">The sequence shown here is derived from an EMBL/GenBank/DDBJ whole genome shotgun (WGS) entry which is preliminary data.</text>
</comment>
<reference evidence="1" key="1">
    <citation type="submission" date="2019-03" db="EMBL/GenBank/DDBJ databases">
        <title>Single cell metagenomics reveals metabolic interactions within the superorganism composed of flagellate Streblomastix strix and complex community of Bacteroidetes bacteria on its surface.</title>
        <authorList>
            <person name="Treitli S.C."/>
            <person name="Kolisko M."/>
            <person name="Husnik F."/>
            <person name="Keeling P."/>
            <person name="Hampl V."/>
        </authorList>
    </citation>
    <scope>NUCLEOTIDE SEQUENCE</scope>
    <source>
        <strain evidence="1">STM</strain>
    </source>
</reference>
<gene>
    <name evidence="1" type="ORF">EZS27_003940</name>
</gene>
<protein>
    <submittedName>
        <fullName evidence="1">Uncharacterized protein</fullName>
    </submittedName>
</protein>
<dbReference type="AlphaFoldDB" id="A0A5J4ST73"/>
<name>A0A5J4ST73_9ZZZZ</name>